<comment type="caution">
    <text evidence="4">The sequence shown here is derived from an EMBL/GenBank/DDBJ whole genome shotgun (WGS) entry which is preliminary data.</text>
</comment>
<dbReference type="PANTHER" id="PTHR22911">
    <property type="entry name" value="ACYL-MALONYL CONDENSING ENZYME-RELATED"/>
    <property type="match status" value="1"/>
</dbReference>
<dbReference type="RefSeq" id="WP_249324284.1">
    <property type="nucleotide sequence ID" value="NZ_JACRTK010000004.1"/>
</dbReference>
<feature type="transmembrane region" description="Helical" evidence="2">
    <location>
        <begin position="252"/>
        <end position="274"/>
    </location>
</feature>
<feature type="transmembrane region" description="Helical" evidence="2">
    <location>
        <begin position="224"/>
        <end position="246"/>
    </location>
</feature>
<dbReference type="EMBL" id="JACRTK010000004">
    <property type="protein sequence ID" value="MBC8591419.1"/>
    <property type="molecule type" value="Genomic_DNA"/>
</dbReference>
<feature type="transmembrane region" description="Helical" evidence="2">
    <location>
        <begin position="6"/>
        <end position="25"/>
    </location>
</feature>
<keyword evidence="2" id="KW-0812">Transmembrane</keyword>
<evidence type="ECO:0000313" key="4">
    <source>
        <dbReference type="EMBL" id="MBC8591419.1"/>
    </source>
</evidence>
<feature type="transmembrane region" description="Helical" evidence="2">
    <location>
        <begin position="193"/>
        <end position="212"/>
    </location>
</feature>
<name>A0A926IMP9_9FIRM</name>
<dbReference type="Gene3D" id="1.10.3730.20">
    <property type="match status" value="2"/>
</dbReference>
<feature type="domain" description="EamA" evidence="3">
    <location>
        <begin position="159"/>
        <end position="297"/>
    </location>
</feature>
<feature type="transmembrane region" description="Helical" evidence="2">
    <location>
        <begin position="163"/>
        <end position="181"/>
    </location>
</feature>
<evidence type="ECO:0000313" key="5">
    <source>
        <dbReference type="Proteomes" id="UP000601522"/>
    </source>
</evidence>
<dbReference type="Pfam" id="PF00892">
    <property type="entry name" value="EamA"/>
    <property type="match status" value="2"/>
</dbReference>
<dbReference type="AlphaFoldDB" id="A0A926IMP9"/>
<organism evidence="4 5">
    <name type="scientific">Wansuia hejianensis</name>
    <dbReference type="NCBI Taxonomy" id="2763667"/>
    <lineage>
        <taxon>Bacteria</taxon>
        <taxon>Bacillati</taxon>
        <taxon>Bacillota</taxon>
        <taxon>Clostridia</taxon>
        <taxon>Lachnospirales</taxon>
        <taxon>Lachnospiraceae</taxon>
        <taxon>Wansuia</taxon>
    </lineage>
</organism>
<feature type="domain" description="EamA" evidence="3">
    <location>
        <begin position="6"/>
        <end position="142"/>
    </location>
</feature>
<dbReference type="Proteomes" id="UP000601522">
    <property type="component" value="Unassembled WGS sequence"/>
</dbReference>
<dbReference type="GO" id="GO:0016020">
    <property type="term" value="C:membrane"/>
    <property type="evidence" value="ECO:0007669"/>
    <property type="project" value="InterPro"/>
</dbReference>
<sequence length="299" mass="32557">MLTSHIGELTALITALCWTIMAVFFETAGKKVGSLAVNFIRLVFGFTFISIFTYFTRGHLLPTDATTHNWIWLSISGLIGFFIGDLFLFQAYVEIGTRISMLIMATSPPITALLGYIFMKERISPMGILGMFITIAGIALVILSKDSDKKKIKVTHSIKGISYAFLGAIGQSLGMILSKVGMGDYNPFAATQIRIITGFISFVVLFAYLNKWGDLKKAIRDKRAMTLIGLGAIFGPFLGVSLQLLSLKYTTAGISSTITSIMPVTIIPFSILVFKESIKPKEILGALISVAGVAILFLI</sequence>
<feature type="transmembrane region" description="Helical" evidence="2">
    <location>
        <begin position="125"/>
        <end position="143"/>
    </location>
</feature>
<dbReference type="InterPro" id="IPR000620">
    <property type="entry name" value="EamA_dom"/>
</dbReference>
<dbReference type="PANTHER" id="PTHR22911:SF137">
    <property type="entry name" value="SOLUTE CARRIER FAMILY 35 MEMBER G2-RELATED"/>
    <property type="match status" value="1"/>
</dbReference>
<keyword evidence="5" id="KW-1185">Reference proteome</keyword>
<dbReference type="SUPFAM" id="SSF103481">
    <property type="entry name" value="Multidrug resistance efflux transporter EmrE"/>
    <property type="match status" value="2"/>
</dbReference>
<proteinExistence type="inferred from homology"/>
<evidence type="ECO:0000256" key="2">
    <source>
        <dbReference type="SAM" id="Phobius"/>
    </source>
</evidence>
<feature type="transmembrane region" description="Helical" evidence="2">
    <location>
        <begin position="281"/>
        <end position="298"/>
    </location>
</feature>
<feature type="transmembrane region" description="Helical" evidence="2">
    <location>
        <begin position="70"/>
        <end position="89"/>
    </location>
</feature>
<evidence type="ECO:0000259" key="3">
    <source>
        <dbReference type="Pfam" id="PF00892"/>
    </source>
</evidence>
<keyword evidence="2" id="KW-1133">Transmembrane helix</keyword>
<accession>A0A926IMP9</accession>
<evidence type="ECO:0000256" key="1">
    <source>
        <dbReference type="ARBA" id="ARBA00007362"/>
    </source>
</evidence>
<protein>
    <submittedName>
        <fullName evidence="4">DMT family transporter</fullName>
    </submittedName>
</protein>
<reference evidence="4 5" key="1">
    <citation type="submission" date="2020-08" db="EMBL/GenBank/DDBJ databases">
        <title>Genome public.</title>
        <authorList>
            <person name="Liu C."/>
            <person name="Sun Q."/>
        </authorList>
    </citation>
    <scope>NUCLEOTIDE SEQUENCE [LARGE SCALE GENOMIC DNA]</scope>
    <source>
        <strain evidence="4 5">NSJ-26</strain>
    </source>
</reference>
<dbReference type="InterPro" id="IPR037185">
    <property type="entry name" value="EmrE-like"/>
</dbReference>
<gene>
    <name evidence="4" type="ORF">H8689_09880</name>
</gene>
<feature type="transmembrane region" description="Helical" evidence="2">
    <location>
        <begin position="32"/>
        <end position="55"/>
    </location>
</feature>
<keyword evidence="2" id="KW-0472">Membrane</keyword>
<comment type="similarity">
    <text evidence="1">Belongs to the EamA transporter family.</text>
</comment>
<feature type="transmembrane region" description="Helical" evidence="2">
    <location>
        <begin position="101"/>
        <end position="119"/>
    </location>
</feature>